<dbReference type="AlphaFoldDB" id="A0AAV1J3F1"/>
<gene>
    <name evidence="2" type="ORF">LNINA_LOCUS3800</name>
</gene>
<feature type="region of interest" description="Disordered" evidence="1">
    <location>
        <begin position="714"/>
        <end position="778"/>
    </location>
</feature>
<dbReference type="Proteomes" id="UP001497472">
    <property type="component" value="Unassembled WGS sequence"/>
</dbReference>
<reference evidence="2 3" key="1">
    <citation type="submission" date="2023-11" db="EMBL/GenBank/DDBJ databases">
        <authorList>
            <person name="Okamura Y."/>
        </authorList>
    </citation>
    <scope>NUCLEOTIDE SEQUENCE [LARGE SCALE GENOMIC DNA]</scope>
</reference>
<protein>
    <recommendedName>
        <fullName evidence="4">WW domain-containing protein</fullName>
    </recommendedName>
</protein>
<evidence type="ECO:0000313" key="2">
    <source>
        <dbReference type="EMBL" id="CAK1544020.1"/>
    </source>
</evidence>
<name>A0AAV1J3F1_9NEOP</name>
<evidence type="ECO:0008006" key="4">
    <source>
        <dbReference type="Google" id="ProtNLM"/>
    </source>
</evidence>
<comment type="caution">
    <text evidence="2">The sequence shown here is derived from an EMBL/GenBank/DDBJ whole genome shotgun (WGS) entry which is preliminary data.</text>
</comment>
<accession>A0AAV1J3F1</accession>
<sequence>MDKAIETLNSVSSYGNAWIVCRSKSYAGRVYYFNTVNGQAVWNLSEPEIAKAKQKTIESQSAIINTDFPEPSESPIDNTVRSNTPHEKIYQKEKKNNRCLRQPYPCAAINNFTQYAPLNNYNTFSLGVPFNPVISIPSNPLVSQQVNNEISGYTHSNDSKQNVVLNTSMPLSTRFKYVQHKTRPAFAKMNRRHFNKRKVYQTSNIKNQLTDLRKKISINRNIRNTSDLSDTCDNNLSLNDFSITTEDGLNVPKNNKPSTSQQSYTPDAMDYEMGLNAETLNSLFGLNTRTKVWFMVIDEHVLYSNLNLISKIMNVDIRSRLVLPKIVLNNIQQATTSIDKAEQRISILASLFTSRLLSDNRATVDNKNYPSDEYYESILQCCANLSKYDQKVVLITESEIKCSYDMNTFHMFTTEELKSFFIHSNLKKCNTIRSDMINDLIKNQCKKEIQHVSIQTDMTSSSDVGVQTEFENAIFSVQQNHENNNRINETIEQEDKEGQDTKTYKDDEIVMFDVSSSAMKEYLVTKIDEWVSRFVQIMEEALSQVLQHEPYVPDMPPPWTLYEACQCIKKKFNDKDVFNAANKLADVLFDTGGLRGKINKNVTPELYMRMYSFGVSLIDSLQVPLSNNEDLLIAEKSLGSLLNDIQDPHVGASDCDLFTDLDRSMNNTSASDIGVSKERTKVDNTSVRIRRSHSLSDVDCVQLEALNEPVFKQSNTNVTPTKKKSPLIRTPPQSTKETSRATPLKSPEIKQKKITPPTSSASPSKYFLRKRKSPQQNNLDEEIDDAPMYVNLSPQDSFLTNFELRSISHHTSTSSLAENEIPPSNISITSLNKAPEPKIIRQFTKFPDFEELIQKKSSNNLFYEFSEEENFDGSNVSYSEDTDSSFLNNDLSEPNAYSQFIDRVIYQVTENFQLVYLFCKDAWNQLKSDSADKNLIIRQSKEVLKVFDIIFFDIERIHIRELNSDQDRWKEIVNKLGIENSDFVEKKMEYYRCFIKDCVEEKGIFLQNMLKFIMEAAQQADDHNTENTNTNL</sequence>
<evidence type="ECO:0000256" key="1">
    <source>
        <dbReference type="SAM" id="MobiDB-lite"/>
    </source>
</evidence>
<proteinExistence type="predicted"/>
<organism evidence="2 3">
    <name type="scientific">Leptosia nina</name>
    <dbReference type="NCBI Taxonomy" id="320188"/>
    <lineage>
        <taxon>Eukaryota</taxon>
        <taxon>Metazoa</taxon>
        <taxon>Ecdysozoa</taxon>
        <taxon>Arthropoda</taxon>
        <taxon>Hexapoda</taxon>
        <taxon>Insecta</taxon>
        <taxon>Pterygota</taxon>
        <taxon>Neoptera</taxon>
        <taxon>Endopterygota</taxon>
        <taxon>Lepidoptera</taxon>
        <taxon>Glossata</taxon>
        <taxon>Ditrysia</taxon>
        <taxon>Papilionoidea</taxon>
        <taxon>Pieridae</taxon>
        <taxon>Pierinae</taxon>
        <taxon>Leptosia</taxon>
    </lineage>
</organism>
<evidence type="ECO:0000313" key="3">
    <source>
        <dbReference type="Proteomes" id="UP001497472"/>
    </source>
</evidence>
<dbReference type="EMBL" id="CAVLEF010000005">
    <property type="protein sequence ID" value="CAK1544020.1"/>
    <property type="molecule type" value="Genomic_DNA"/>
</dbReference>
<keyword evidence="3" id="KW-1185">Reference proteome</keyword>